<evidence type="ECO:0000313" key="3">
    <source>
        <dbReference type="Proteomes" id="UP001335737"/>
    </source>
</evidence>
<keyword evidence="3" id="KW-1185">Reference proteome</keyword>
<dbReference type="CDD" id="cd04301">
    <property type="entry name" value="NAT_SF"/>
    <property type="match status" value="1"/>
</dbReference>
<dbReference type="RefSeq" id="WP_327607287.1">
    <property type="nucleotide sequence ID" value="NZ_JARZFX010000003.1"/>
</dbReference>
<evidence type="ECO:0000313" key="2">
    <source>
        <dbReference type="EMBL" id="MEC5423719.1"/>
    </source>
</evidence>
<dbReference type="PANTHER" id="PTHR43617:SF30">
    <property type="entry name" value="HISTONE ACETYLTRANSFERASE"/>
    <property type="match status" value="1"/>
</dbReference>
<name>A0ABU6KEK0_9BACI</name>
<proteinExistence type="predicted"/>
<dbReference type="InterPro" id="IPR000182">
    <property type="entry name" value="GNAT_dom"/>
</dbReference>
<accession>A0ABU6KEK0</accession>
<protein>
    <submittedName>
        <fullName evidence="2">GNAT family N-acetyltransferase</fullName>
    </submittedName>
</protein>
<gene>
    <name evidence="2" type="ORF">QGM71_09460</name>
</gene>
<dbReference type="EMBL" id="JARZFX010000003">
    <property type="protein sequence ID" value="MEC5423719.1"/>
    <property type="molecule type" value="Genomic_DNA"/>
</dbReference>
<dbReference type="Pfam" id="PF00583">
    <property type="entry name" value="Acetyltransf_1"/>
    <property type="match status" value="1"/>
</dbReference>
<evidence type="ECO:0000259" key="1">
    <source>
        <dbReference type="PROSITE" id="PS51186"/>
    </source>
</evidence>
<dbReference type="Gene3D" id="3.40.630.30">
    <property type="match status" value="1"/>
</dbReference>
<comment type="caution">
    <text evidence="2">The sequence shown here is derived from an EMBL/GenBank/DDBJ whole genome shotgun (WGS) entry which is preliminary data.</text>
</comment>
<feature type="domain" description="N-acetyltransferase" evidence="1">
    <location>
        <begin position="2"/>
        <end position="170"/>
    </location>
</feature>
<dbReference type="PANTHER" id="PTHR43617">
    <property type="entry name" value="L-AMINO ACID N-ACETYLTRANSFERASE"/>
    <property type="match status" value="1"/>
</dbReference>
<sequence>MYTIRRAVFADAEAIATVHVSSWKSTYKELLNEKDISNITYENRKTLWEAVLRMQTKETCAFVILADEKIIGFVSGGPERTKRFDYDSEIYTIYLLDEYQKKGLGAKLLKVFAEEVKALGKTSILVWVLKQNPSSRFYERYDARPVGEEIITIGEGSYQETAYGWRNLAELVEMLNQVKL</sequence>
<dbReference type="Proteomes" id="UP001335737">
    <property type="component" value="Unassembled WGS sequence"/>
</dbReference>
<reference evidence="2 3" key="1">
    <citation type="journal article" date="2024" name="Int. J. Syst. Evol. Microbiol.">
        <title>Virgibacillus tibetensis sp. nov., isolated from salt lake on the Tibetan Plateau of China.</title>
        <authorList>
            <person name="Phurbu D."/>
            <person name="Liu Z.-X."/>
            <person name="Wang R."/>
            <person name="Zheng Y.-Y."/>
            <person name="Liu H.-C."/>
            <person name="Zhou Y.-G."/>
            <person name="Yu Y.-J."/>
            <person name="Li A.-H."/>
        </authorList>
    </citation>
    <scope>NUCLEOTIDE SEQUENCE [LARGE SCALE GENOMIC DNA]</scope>
    <source>
        <strain evidence="2 3">C22-A2</strain>
    </source>
</reference>
<organism evidence="2 3">
    <name type="scientific">Virgibacillus tibetensis</name>
    <dbReference type="NCBI Taxonomy" id="3042313"/>
    <lineage>
        <taxon>Bacteria</taxon>
        <taxon>Bacillati</taxon>
        <taxon>Bacillota</taxon>
        <taxon>Bacilli</taxon>
        <taxon>Bacillales</taxon>
        <taxon>Bacillaceae</taxon>
        <taxon>Virgibacillus</taxon>
    </lineage>
</organism>
<dbReference type="InterPro" id="IPR050276">
    <property type="entry name" value="MshD_Acetyltransferase"/>
</dbReference>
<dbReference type="InterPro" id="IPR016181">
    <property type="entry name" value="Acyl_CoA_acyltransferase"/>
</dbReference>
<dbReference type="SUPFAM" id="SSF55729">
    <property type="entry name" value="Acyl-CoA N-acyltransferases (Nat)"/>
    <property type="match status" value="1"/>
</dbReference>
<dbReference type="PROSITE" id="PS51186">
    <property type="entry name" value="GNAT"/>
    <property type="match status" value="1"/>
</dbReference>